<keyword evidence="5 7" id="KW-0862">Zinc</keyword>
<keyword evidence="1 7" id="KW-0328">Glycosyltransferase</keyword>
<dbReference type="GO" id="GO:0005829">
    <property type="term" value="C:cytosol"/>
    <property type="evidence" value="ECO:0007669"/>
    <property type="project" value="TreeGrafter"/>
</dbReference>
<evidence type="ECO:0000259" key="8">
    <source>
        <dbReference type="Pfam" id="PF01702"/>
    </source>
</evidence>
<comment type="cofactor">
    <cofactor evidence="7">
        <name>Zn(2+)</name>
        <dbReference type="ChEBI" id="CHEBI:29105"/>
    </cofactor>
    <text evidence="7">Binds 1 zinc ion per subunit.</text>
</comment>
<dbReference type="Gene3D" id="3.20.20.105">
    <property type="entry name" value="Queuine tRNA-ribosyltransferase-like"/>
    <property type="match status" value="1"/>
</dbReference>
<comment type="function">
    <text evidence="7">Catalyzes the base-exchange of a guanine (G) residue with the queuine precursor 7-aminomethyl-7-deazaguanine (PreQ1) at position 34 (anticodon wobble position) in tRNAs with GU(N) anticodons (tRNA-Asp, -Asn, -His and -Tyr). Catalysis occurs through a double-displacement mechanism. The nucleophile active site attacks the C1' of nucleotide 34 to detach the guanine base from the RNA, forming a covalent enzyme-RNA intermediate. The proton acceptor active site deprotonates the incoming PreQ1, allowing a nucleophilic attack on the C1' of the ribose to form the product. After dissociation, two additional enzymatic reactions on the tRNA convert PreQ1 to queuine (Q), resulting in the hypermodified nucleoside queuosine (7-(((4,5-cis-dihydroxy-2-cyclopenten-1-yl)amino)methyl)-7-deazaguanosine).</text>
</comment>
<dbReference type="InterPro" id="IPR004803">
    <property type="entry name" value="TGT"/>
</dbReference>
<gene>
    <name evidence="7" type="primary">tgt</name>
    <name evidence="9" type="ORF">HMPREF1872_00624</name>
</gene>
<feature type="binding site" evidence="7">
    <location>
        <position position="330"/>
    </location>
    <ligand>
        <name>Zn(2+)</name>
        <dbReference type="ChEBI" id="CHEBI:29105"/>
    </ligand>
</feature>
<evidence type="ECO:0000256" key="7">
    <source>
        <dbReference type="HAMAP-Rule" id="MF_00168"/>
    </source>
</evidence>
<feature type="active site" description="Proton acceptor" evidence="7">
    <location>
        <position position="113"/>
    </location>
</feature>
<comment type="similarity">
    <text evidence="7">Belongs to the queuine tRNA-ribosyltransferase family.</text>
</comment>
<keyword evidence="2 7" id="KW-0808">Transferase</keyword>
<feature type="binding site" evidence="7">
    <location>
        <position position="210"/>
    </location>
    <ligand>
        <name>substrate</name>
    </ligand>
</feature>
<dbReference type="PANTHER" id="PTHR46499">
    <property type="entry name" value="QUEUINE TRNA-RIBOSYLTRANSFERASE"/>
    <property type="match status" value="1"/>
</dbReference>
<evidence type="ECO:0000256" key="3">
    <source>
        <dbReference type="ARBA" id="ARBA00022694"/>
    </source>
</evidence>
<feature type="binding site" evidence="7">
    <location>
        <position position="167"/>
    </location>
    <ligand>
        <name>substrate</name>
    </ligand>
</feature>
<dbReference type="PANTHER" id="PTHR46499:SF1">
    <property type="entry name" value="QUEUINE TRNA-RIBOSYLTRANSFERASE"/>
    <property type="match status" value="1"/>
</dbReference>
<dbReference type="InterPro" id="IPR050076">
    <property type="entry name" value="ArchSynthase1/Queuine_TRR"/>
</dbReference>
<dbReference type="PATRIC" id="fig|1497955.3.peg.603"/>
<evidence type="ECO:0000256" key="4">
    <source>
        <dbReference type="ARBA" id="ARBA00022785"/>
    </source>
</evidence>
<feature type="region of interest" description="RNA binding; important for wobble base 34 recognition" evidence="7">
    <location>
        <begin position="292"/>
        <end position="296"/>
    </location>
</feature>
<dbReference type="Pfam" id="PF01702">
    <property type="entry name" value="TGT"/>
    <property type="match status" value="1"/>
</dbReference>
<feature type="active site" description="Nucleophile" evidence="7">
    <location>
        <position position="287"/>
    </location>
</feature>
<dbReference type="GO" id="GO:0046872">
    <property type="term" value="F:metal ion binding"/>
    <property type="evidence" value="ECO:0007669"/>
    <property type="project" value="UniProtKB-KW"/>
</dbReference>
<accession>A0A133YEI0</accession>
<feature type="region of interest" description="RNA binding" evidence="7">
    <location>
        <begin position="268"/>
        <end position="274"/>
    </location>
</feature>
<dbReference type="GO" id="GO:0008616">
    <property type="term" value="P:tRNA queuosine(34) biosynthetic process"/>
    <property type="evidence" value="ECO:0007669"/>
    <property type="project" value="UniProtKB-UniRule"/>
</dbReference>
<dbReference type="FunFam" id="3.20.20.105:FF:000001">
    <property type="entry name" value="Queuine tRNA-ribosyltransferase"/>
    <property type="match status" value="1"/>
</dbReference>
<feature type="binding site" evidence="7">
    <location>
        <begin position="113"/>
        <end position="117"/>
    </location>
    <ligand>
        <name>substrate</name>
    </ligand>
</feature>
<name>A0A133YEI0_9FIRM</name>
<dbReference type="SUPFAM" id="SSF51713">
    <property type="entry name" value="tRNA-guanine transglycosylase"/>
    <property type="match status" value="1"/>
</dbReference>
<protein>
    <recommendedName>
        <fullName evidence="7">Queuine tRNA-ribosyltransferase</fullName>
        <ecNumber evidence="7">2.4.2.29</ecNumber>
    </recommendedName>
    <alternativeName>
        <fullName evidence="7">Guanine insertion enzyme</fullName>
    </alternativeName>
    <alternativeName>
        <fullName evidence="7">tRNA-guanine transglycosylase</fullName>
    </alternativeName>
</protein>
<dbReference type="STRING" id="1497955.HMPREF1872_00624"/>
<comment type="pathway">
    <text evidence="7">tRNA modification; tRNA-queuosine biosynthesis.</text>
</comment>
<evidence type="ECO:0000313" key="10">
    <source>
        <dbReference type="Proteomes" id="UP000070080"/>
    </source>
</evidence>
<feature type="domain" description="tRNA-guanine(15) transglycosylase-like" evidence="8">
    <location>
        <begin position="34"/>
        <end position="387"/>
    </location>
</feature>
<dbReference type="InterPro" id="IPR036511">
    <property type="entry name" value="TGT-like_sf"/>
</dbReference>
<feature type="binding site" evidence="7">
    <location>
        <position position="327"/>
    </location>
    <ligand>
        <name>Zn(2+)</name>
        <dbReference type="ChEBI" id="CHEBI:29105"/>
    </ligand>
</feature>
<sequence length="398" mass="44985">MRREEDMLSKNLTKEELAKKYPIWFELEHVCKQSGARAGILHTPHGDIATPTFMPVGTQATVKCMAPEEIWQMGSRILLANTYHLWMRPGEDIVAEAGGLHKFMNWPGAILTDSGGFQVWSLSDLRNIKEEGVHFRSELDGSAQFLSPEKAIQIENKLGADIIMAFDECAPYDADRNYIIDSASRTTRWLERCVKSHSRSKEQGLFGIIQGGMFADLRVQSAKEITSFDLPGYSVGGLSIGEPPALMNSMLDAVRPYLPGNKPHYLMGVGTPDYILEGALRGIDMFDCVLPTRIGRNGSALTWRGREIIRDAKNARCFEPIDANCTCYACKNYTRAYIRHLLKCKEIFGLRLMSWHNLQFLQDFTVALRKAIFADRSMDFRHDFYANSNYGAKQDFQS</sequence>
<evidence type="ECO:0000256" key="2">
    <source>
        <dbReference type="ARBA" id="ARBA00022679"/>
    </source>
</evidence>
<feature type="binding site" evidence="7">
    <location>
        <position position="356"/>
    </location>
    <ligand>
        <name>Zn(2+)</name>
        <dbReference type="ChEBI" id="CHEBI:29105"/>
    </ligand>
</feature>
<evidence type="ECO:0000256" key="1">
    <source>
        <dbReference type="ARBA" id="ARBA00022676"/>
    </source>
</evidence>
<feature type="binding site" evidence="7">
    <location>
        <position position="237"/>
    </location>
    <ligand>
        <name>substrate</name>
    </ligand>
</feature>
<dbReference type="NCBIfam" id="TIGR00430">
    <property type="entry name" value="Q_tRNA_tgt"/>
    <property type="match status" value="1"/>
</dbReference>
<dbReference type="UniPathway" id="UPA00392"/>
<keyword evidence="10" id="KW-1185">Reference proteome</keyword>
<feature type="binding site" evidence="7">
    <location>
        <position position="325"/>
    </location>
    <ligand>
        <name>Zn(2+)</name>
        <dbReference type="ChEBI" id="CHEBI:29105"/>
    </ligand>
</feature>
<keyword evidence="7" id="KW-0479">Metal-binding</keyword>
<dbReference type="AlphaFoldDB" id="A0A133YEI0"/>
<dbReference type="NCBIfam" id="TIGR00449">
    <property type="entry name" value="tgt_general"/>
    <property type="match status" value="1"/>
</dbReference>
<dbReference type="EC" id="2.4.2.29" evidence="7"/>
<comment type="catalytic activity">
    <reaction evidence="6 7">
        <text>7-aminomethyl-7-carbaguanine + guanosine(34) in tRNA = 7-aminomethyl-7-carbaguanosine(34) in tRNA + guanine</text>
        <dbReference type="Rhea" id="RHEA:24104"/>
        <dbReference type="Rhea" id="RHEA-COMP:10341"/>
        <dbReference type="Rhea" id="RHEA-COMP:10342"/>
        <dbReference type="ChEBI" id="CHEBI:16235"/>
        <dbReference type="ChEBI" id="CHEBI:58703"/>
        <dbReference type="ChEBI" id="CHEBI:74269"/>
        <dbReference type="ChEBI" id="CHEBI:82833"/>
        <dbReference type="EC" id="2.4.2.29"/>
    </reaction>
</comment>
<dbReference type="EMBL" id="LSCV01000012">
    <property type="protein sequence ID" value="KXB41537.1"/>
    <property type="molecule type" value="Genomic_DNA"/>
</dbReference>
<dbReference type="GO" id="GO:0008479">
    <property type="term" value="F:tRNA-guanosine(34) queuine transglycosylase activity"/>
    <property type="evidence" value="ECO:0007669"/>
    <property type="project" value="UniProtKB-UniRule"/>
</dbReference>
<dbReference type="HAMAP" id="MF_00168">
    <property type="entry name" value="Q_tRNA_Tgt"/>
    <property type="match status" value="1"/>
</dbReference>
<dbReference type="Proteomes" id="UP000070080">
    <property type="component" value="Unassembled WGS sequence"/>
</dbReference>
<reference evidence="10" key="1">
    <citation type="submission" date="2016-01" db="EMBL/GenBank/DDBJ databases">
        <authorList>
            <person name="Mitreva M."/>
            <person name="Pepin K.H."/>
            <person name="Mihindukulasuriya K.A."/>
            <person name="Fulton R."/>
            <person name="Fronick C."/>
            <person name="O'Laughlin M."/>
            <person name="Miner T."/>
            <person name="Herter B."/>
            <person name="Rosa B.A."/>
            <person name="Cordes M."/>
            <person name="Tomlinson C."/>
            <person name="Wollam A."/>
            <person name="Palsikar V.B."/>
            <person name="Mardis E.R."/>
            <person name="Wilson R.K."/>
        </authorList>
    </citation>
    <scope>NUCLEOTIDE SEQUENCE [LARGE SCALE GENOMIC DNA]</scope>
    <source>
        <strain evidence="10">KA00274</strain>
    </source>
</reference>
<keyword evidence="3 7" id="KW-0819">tRNA processing</keyword>
<evidence type="ECO:0000256" key="5">
    <source>
        <dbReference type="ARBA" id="ARBA00022833"/>
    </source>
</evidence>
<evidence type="ECO:0000256" key="6">
    <source>
        <dbReference type="ARBA" id="ARBA00050112"/>
    </source>
</evidence>
<comment type="subunit">
    <text evidence="7">Homodimer. Within each dimer, one monomer is responsible for RNA recognition and catalysis, while the other monomer binds to the replacement base PreQ1.</text>
</comment>
<keyword evidence="4 7" id="KW-0671">Queuosine biosynthesis</keyword>
<proteinExistence type="inferred from homology"/>
<organism evidence="9 10">
    <name type="scientific">Amygdalobacter nucleatus</name>
    <dbReference type="NCBI Taxonomy" id="3029274"/>
    <lineage>
        <taxon>Bacteria</taxon>
        <taxon>Bacillati</taxon>
        <taxon>Bacillota</taxon>
        <taxon>Clostridia</taxon>
        <taxon>Eubacteriales</taxon>
        <taxon>Oscillospiraceae</taxon>
        <taxon>Amygdalobacter</taxon>
    </lineage>
</organism>
<dbReference type="InterPro" id="IPR002616">
    <property type="entry name" value="tRNA_ribo_trans-like"/>
</dbReference>
<evidence type="ECO:0000313" key="9">
    <source>
        <dbReference type="EMBL" id="KXB41537.1"/>
    </source>
</evidence>
<comment type="caution">
    <text evidence="9">The sequence shown here is derived from an EMBL/GenBank/DDBJ whole genome shotgun (WGS) entry which is preliminary data.</text>
</comment>